<proteinExistence type="predicted"/>
<name>A0A251TJI9_HELAN</name>
<dbReference type="EMBL" id="CM007899">
    <property type="protein sequence ID" value="OTG11305.1"/>
    <property type="molecule type" value="Genomic_DNA"/>
</dbReference>
<gene>
    <name evidence="1" type="ORF">HannXRQ_Chr10g0297251</name>
</gene>
<dbReference type="Proteomes" id="UP000215914">
    <property type="component" value="Chromosome 10"/>
</dbReference>
<evidence type="ECO:0000313" key="1">
    <source>
        <dbReference type="EMBL" id="OTG11305.1"/>
    </source>
</evidence>
<sequence length="59" mass="6952">MKLKYRELKMCSKISRMSVRFVTTVFTTQINLIRPLEFLGTPNRLYSACMTICREIVGY</sequence>
<protein>
    <submittedName>
        <fullName evidence="1">Uncharacterized protein</fullName>
    </submittedName>
</protein>
<keyword evidence="2" id="KW-1185">Reference proteome</keyword>
<accession>A0A251TJI9</accession>
<reference evidence="2" key="1">
    <citation type="journal article" date="2017" name="Nature">
        <title>The sunflower genome provides insights into oil metabolism, flowering and Asterid evolution.</title>
        <authorList>
            <person name="Badouin H."/>
            <person name="Gouzy J."/>
            <person name="Grassa C.J."/>
            <person name="Murat F."/>
            <person name="Staton S.E."/>
            <person name="Cottret L."/>
            <person name="Lelandais-Briere C."/>
            <person name="Owens G.L."/>
            <person name="Carrere S."/>
            <person name="Mayjonade B."/>
            <person name="Legrand L."/>
            <person name="Gill N."/>
            <person name="Kane N.C."/>
            <person name="Bowers J.E."/>
            <person name="Hubner S."/>
            <person name="Bellec A."/>
            <person name="Berard A."/>
            <person name="Berges H."/>
            <person name="Blanchet N."/>
            <person name="Boniface M.C."/>
            <person name="Brunel D."/>
            <person name="Catrice O."/>
            <person name="Chaidir N."/>
            <person name="Claudel C."/>
            <person name="Donnadieu C."/>
            <person name="Faraut T."/>
            <person name="Fievet G."/>
            <person name="Helmstetter N."/>
            <person name="King M."/>
            <person name="Knapp S.J."/>
            <person name="Lai Z."/>
            <person name="Le Paslier M.C."/>
            <person name="Lippi Y."/>
            <person name="Lorenzon L."/>
            <person name="Mandel J.R."/>
            <person name="Marage G."/>
            <person name="Marchand G."/>
            <person name="Marquand E."/>
            <person name="Bret-Mestries E."/>
            <person name="Morien E."/>
            <person name="Nambeesan S."/>
            <person name="Nguyen T."/>
            <person name="Pegot-Espagnet P."/>
            <person name="Pouilly N."/>
            <person name="Raftis F."/>
            <person name="Sallet E."/>
            <person name="Schiex T."/>
            <person name="Thomas J."/>
            <person name="Vandecasteele C."/>
            <person name="Vares D."/>
            <person name="Vear F."/>
            <person name="Vautrin S."/>
            <person name="Crespi M."/>
            <person name="Mangin B."/>
            <person name="Burke J.M."/>
            <person name="Salse J."/>
            <person name="Munos S."/>
            <person name="Vincourt P."/>
            <person name="Rieseberg L.H."/>
            <person name="Langlade N.B."/>
        </authorList>
    </citation>
    <scope>NUCLEOTIDE SEQUENCE [LARGE SCALE GENOMIC DNA]</scope>
    <source>
        <strain evidence="2">cv. SF193</strain>
    </source>
</reference>
<dbReference type="AlphaFoldDB" id="A0A251TJI9"/>
<organism evidence="1 2">
    <name type="scientific">Helianthus annuus</name>
    <name type="common">Common sunflower</name>
    <dbReference type="NCBI Taxonomy" id="4232"/>
    <lineage>
        <taxon>Eukaryota</taxon>
        <taxon>Viridiplantae</taxon>
        <taxon>Streptophyta</taxon>
        <taxon>Embryophyta</taxon>
        <taxon>Tracheophyta</taxon>
        <taxon>Spermatophyta</taxon>
        <taxon>Magnoliopsida</taxon>
        <taxon>eudicotyledons</taxon>
        <taxon>Gunneridae</taxon>
        <taxon>Pentapetalae</taxon>
        <taxon>asterids</taxon>
        <taxon>campanulids</taxon>
        <taxon>Asterales</taxon>
        <taxon>Asteraceae</taxon>
        <taxon>Asteroideae</taxon>
        <taxon>Heliantheae alliance</taxon>
        <taxon>Heliantheae</taxon>
        <taxon>Helianthus</taxon>
    </lineage>
</organism>
<evidence type="ECO:0000313" key="2">
    <source>
        <dbReference type="Proteomes" id="UP000215914"/>
    </source>
</evidence>
<dbReference type="InParanoid" id="A0A251TJI9"/>